<protein>
    <submittedName>
        <fullName evidence="1">Uncharacterized protein</fullName>
    </submittedName>
</protein>
<dbReference type="Gramene" id="OGLUM04G14630.1">
    <property type="protein sequence ID" value="OGLUM04G14630.1"/>
    <property type="gene ID" value="OGLUM04G14630"/>
</dbReference>
<organism evidence="1">
    <name type="scientific">Oryza glumipatula</name>
    <dbReference type="NCBI Taxonomy" id="40148"/>
    <lineage>
        <taxon>Eukaryota</taxon>
        <taxon>Viridiplantae</taxon>
        <taxon>Streptophyta</taxon>
        <taxon>Embryophyta</taxon>
        <taxon>Tracheophyta</taxon>
        <taxon>Spermatophyta</taxon>
        <taxon>Magnoliopsida</taxon>
        <taxon>Liliopsida</taxon>
        <taxon>Poales</taxon>
        <taxon>Poaceae</taxon>
        <taxon>BOP clade</taxon>
        <taxon>Oryzoideae</taxon>
        <taxon>Oryzeae</taxon>
        <taxon>Oryzinae</taxon>
        <taxon>Oryza</taxon>
    </lineage>
</organism>
<sequence length="98" mass="10621">MKNSNEKDACQPWVKVYRVVHVETGSTTEQVAPGEAERRADEITGNGFGINLVIHDSMQLPATSTPTCGATPTSEAEAAKIREDVIYRSNYPGHFGGQ</sequence>
<evidence type="ECO:0000313" key="1">
    <source>
        <dbReference type="EnsemblPlants" id="OGLUM04G14630.1"/>
    </source>
</evidence>
<proteinExistence type="predicted"/>
<dbReference type="EnsemblPlants" id="OGLUM04G14630.1">
    <property type="protein sequence ID" value="OGLUM04G14630.1"/>
    <property type="gene ID" value="OGLUM04G14630"/>
</dbReference>
<name>A0A0D9ZLM9_9ORYZ</name>
<dbReference type="AlphaFoldDB" id="A0A0D9ZLM9"/>
<accession>A0A0D9ZLM9</accession>
<dbReference type="HOGENOM" id="CLU_2487205_0_0_1"/>
<reference evidence="1" key="2">
    <citation type="submission" date="2018-05" db="EMBL/GenBank/DDBJ databases">
        <title>OgluRS3 (Oryza glumaepatula Reference Sequence Version 3).</title>
        <authorList>
            <person name="Zhang J."/>
            <person name="Kudrna D."/>
            <person name="Lee S."/>
            <person name="Talag J."/>
            <person name="Welchert J."/>
            <person name="Wing R.A."/>
        </authorList>
    </citation>
    <scope>NUCLEOTIDE SEQUENCE [LARGE SCALE GENOMIC DNA]</scope>
</reference>
<evidence type="ECO:0000313" key="2">
    <source>
        <dbReference type="Proteomes" id="UP000026961"/>
    </source>
</evidence>
<dbReference type="Proteomes" id="UP000026961">
    <property type="component" value="Chromosome 4"/>
</dbReference>
<reference evidence="1" key="1">
    <citation type="submission" date="2015-04" db="UniProtKB">
        <authorList>
            <consortium name="EnsemblPlants"/>
        </authorList>
    </citation>
    <scope>IDENTIFICATION</scope>
</reference>
<keyword evidence="2" id="KW-1185">Reference proteome</keyword>